<organism evidence="1 2">
    <name type="scientific">Roseobacter insulae</name>
    <dbReference type="NCBI Taxonomy" id="2859783"/>
    <lineage>
        <taxon>Bacteria</taxon>
        <taxon>Pseudomonadati</taxon>
        <taxon>Pseudomonadota</taxon>
        <taxon>Alphaproteobacteria</taxon>
        <taxon>Rhodobacterales</taxon>
        <taxon>Roseobacteraceae</taxon>
        <taxon>Roseobacter</taxon>
    </lineage>
</organism>
<accession>A0A9X1FZJ2</accession>
<dbReference type="EMBL" id="JAHXDN010000008">
    <property type="protein sequence ID" value="MBW4710456.1"/>
    <property type="molecule type" value="Genomic_DNA"/>
</dbReference>
<protein>
    <submittedName>
        <fullName evidence="1">Protein tyrosine phosphatase family protein</fullName>
    </submittedName>
</protein>
<dbReference type="Proteomes" id="UP001138661">
    <property type="component" value="Unassembled WGS sequence"/>
</dbReference>
<comment type="caution">
    <text evidence="1">The sequence shown here is derived from an EMBL/GenBank/DDBJ whole genome shotgun (WGS) entry which is preliminary data.</text>
</comment>
<evidence type="ECO:0000313" key="1">
    <source>
        <dbReference type="EMBL" id="MBW4710456.1"/>
    </source>
</evidence>
<dbReference type="CDD" id="cd14503">
    <property type="entry name" value="PTP-bact"/>
    <property type="match status" value="1"/>
</dbReference>
<dbReference type="AlphaFoldDB" id="A0A9X1FZJ2"/>
<dbReference type="RefSeq" id="WP_219507038.1">
    <property type="nucleotide sequence ID" value="NZ_JAHXDN010000008.1"/>
</dbReference>
<evidence type="ECO:0000313" key="2">
    <source>
        <dbReference type="Proteomes" id="UP001138661"/>
    </source>
</evidence>
<proteinExistence type="predicted"/>
<keyword evidence="2" id="KW-1185">Reference proteome</keyword>
<gene>
    <name evidence="1" type="ORF">KX928_21915</name>
</gene>
<name>A0A9X1FZJ2_9RHOB</name>
<reference evidence="1" key="1">
    <citation type="submission" date="2021-07" db="EMBL/GenBank/DDBJ databases">
        <title>Roseobacter insulae sp. nov., isolated from a tidal flat.</title>
        <authorList>
            <person name="Park S."/>
            <person name="Yoon J.-H."/>
        </authorList>
    </citation>
    <scope>NUCLEOTIDE SEQUENCE</scope>
    <source>
        <strain evidence="1">YSTF-M11</strain>
    </source>
</reference>
<sequence length="159" mass="18082">MTDLPKILNWRRINRRITTSGQPTEEQLADIRKLGTTHIINLGPHHNKGALDDEAGTVASLGMTYIYIPVEFENPTDRNFEDFRSAIEALPDLKVHVHCIYNARVSAFFFRYAKEGFGMSEAEAFSNMESIWRPGDDWASFIGNPEARGKPNRYAGDDY</sequence>